<dbReference type="EMBL" id="LWBR01000003">
    <property type="protein sequence ID" value="KZN97891.1"/>
    <property type="molecule type" value="Genomic_DNA"/>
</dbReference>
<reference evidence="2 3" key="1">
    <citation type="submission" date="2016-04" db="EMBL/GenBank/DDBJ databases">
        <title>Draft genome sequence of Aeribacillus pallidus 8m3 from petroleum reservoir.</title>
        <authorList>
            <person name="Poltaraus A.B."/>
            <person name="Nazina T.N."/>
            <person name="Tourova T.P."/>
            <person name="Malakho S.M."/>
            <person name="Korshunova A.V."/>
            <person name="Sokolova D.S."/>
        </authorList>
    </citation>
    <scope>NUCLEOTIDE SEQUENCE [LARGE SCALE GENOMIC DNA]</scope>
    <source>
        <strain evidence="2 3">8m3</strain>
    </source>
</reference>
<reference evidence="1 4" key="2">
    <citation type="submission" date="2016-10" db="EMBL/GenBank/DDBJ databases">
        <title>The whole genome sequencing and assembly of Aeribacillus pallidus KCTC3564 strain.</title>
        <authorList>
            <person name="Lee Y.-J."/>
            <person name="Park M.-K."/>
            <person name="Yi H."/>
            <person name="Bahn Y.-S."/>
            <person name="Kim J.F."/>
            <person name="Lee D.-W."/>
        </authorList>
    </citation>
    <scope>NUCLEOTIDE SEQUENCE [LARGE SCALE GENOMIC DNA]</scope>
    <source>
        <strain evidence="1 4">KCTC3564</strain>
    </source>
</reference>
<evidence type="ECO:0000313" key="2">
    <source>
        <dbReference type="EMBL" id="KZN97891.1"/>
    </source>
</evidence>
<dbReference type="Proteomes" id="UP000214606">
    <property type="component" value="Chromosome"/>
</dbReference>
<dbReference type="STRING" id="33936.AZI98_00780"/>
<dbReference type="Proteomes" id="UP000076476">
    <property type="component" value="Unassembled WGS sequence"/>
</dbReference>
<sequence length="156" mass="17389">MAKPITTIKKIEVSQEEKRKQNLLEIEQALADNKEAVLEGIACLRKLHDAGVLEIANALLARKDQVLENVVKEVSRKPNIDVLKNIVNLLMLLGTIDLEKLQVMTTRMNAGIQEAAASVNKEETTSFFQLLSALKDPDINRSITMLLHFLRGMGKS</sequence>
<dbReference type="PANTHER" id="PTHR38433:SF1">
    <property type="entry name" value="DUF1641 DOMAIN-CONTAINING PROTEIN"/>
    <property type="match status" value="1"/>
</dbReference>
<name>A0A165Z652_9BACI</name>
<accession>A0A165Z652</accession>
<keyword evidence="3" id="KW-1185">Reference proteome</keyword>
<evidence type="ECO:0000313" key="3">
    <source>
        <dbReference type="Proteomes" id="UP000076476"/>
    </source>
</evidence>
<protein>
    <recommendedName>
        <fullName evidence="5">DUF1641 domain-containing protein</fullName>
    </recommendedName>
</protein>
<evidence type="ECO:0000313" key="4">
    <source>
        <dbReference type="Proteomes" id="UP000214606"/>
    </source>
</evidence>
<gene>
    <name evidence="1" type="ORF">AP3564_11050</name>
    <name evidence="2" type="ORF">AZI98_00780</name>
</gene>
<evidence type="ECO:0000313" key="1">
    <source>
        <dbReference type="EMBL" id="ASS90686.1"/>
    </source>
</evidence>
<accession>A0A163XZC4</accession>
<dbReference type="GeneID" id="301125539"/>
<dbReference type="PANTHER" id="PTHR38433">
    <property type="match status" value="1"/>
</dbReference>
<evidence type="ECO:0008006" key="5">
    <source>
        <dbReference type="Google" id="ProtNLM"/>
    </source>
</evidence>
<dbReference type="EMBL" id="CP017703">
    <property type="protein sequence ID" value="ASS90686.1"/>
    <property type="molecule type" value="Genomic_DNA"/>
</dbReference>
<dbReference type="KEGG" id="apak:AP3564_11050"/>
<dbReference type="InterPro" id="IPR012440">
    <property type="entry name" value="DUF1641"/>
</dbReference>
<organism evidence="2 3">
    <name type="scientific">Aeribacillus pallidus</name>
    <dbReference type="NCBI Taxonomy" id="33936"/>
    <lineage>
        <taxon>Bacteria</taxon>
        <taxon>Bacillati</taxon>
        <taxon>Bacillota</taxon>
        <taxon>Bacilli</taxon>
        <taxon>Bacillales</taxon>
        <taxon>Bacillaceae</taxon>
        <taxon>Aeribacillus</taxon>
    </lineage>
</organism>
<dbReference type="Pfam" id="PF07849">
    <property type="entry name" value="DUF1641"/>
    <property type="match status" value="1"/>
</dbReference>
<dbReference type="OrthoDB" id="147801at2"/>
<dbReference type="AlphaFoldDB" id="A0A165Z652"/>
<dbReference type="RefSeq" id="WP_063386390.1">
    <property type="nucleotide sequence ID" value="NZ_CP017703.1"/>
</dbReference>
<proteinExistence type="predicted"/>